<sequence length="106" mass="12221">MRSTVRLAFNALGLPVNCKIERNLLLEEKVKTLQQENEDLQVRMQNHLAVARQLSDELITIRQALEKESQLREQAHREKEELLYRMLSGDPSHTFPVSTEAPLIAT</sequence>
<proteinExistence type="predicted"/>
<accession>A0ACB8EID1</accession>
<evidence type="ECO:0000313" key="1">
    <source>
        <dbReference type="EMBL" id="KAH7992439.1"/>
    </source>
</evidence>
<gene>
    <name evidence="1" type="ORF">K3G42_022987</name>
</gene>
<reference evidence="1" key="1">
    <citation type="submission" date="2021-08" db="EMBL/GenBank/DDBJ databases">
        <title>The first chromosome-level gecko genome reveals the dynamic sex chromosomes of Neotropical dwarf geckos (Sphaerodactylidae: Sphaerodactylus).</title>
        <authorList>
            <person name="Pinto B.J."/>
            <person name="Keating S.E."/>
            <person name="Gamble T."/>
        </authorList>
    </citation>
    <scope>NUCLEOTIDE SEQUENCE</scope>
    <source>
        <strain evidence="1">TG3544</strain>
    </source>
</reference>
<organism evidence="1 2">
    <name type="scientific">Sphaerodactylus townsendi</name>
    <dbReference type="NCBI Taxonomy" id="933632"/>
    <lineage>
        <taxon>Eukaryota</taxon>
        <taxon>Metazoa</taxon>
        <taxon>Chordata</taxon>
        <taxon>Craniata</taxon>
        <taxon>Vertebrata</taxon>
        <taxon>Euteleostomi</taxon>
        <taxon>Lepidosauria</taxon>
        <taxon>Squamata</taxon>
        <taxon>Bifurcata</taxon>
        <taxon>Gekkota</taxon>
        <taxon>Sphaerodactylidae</taxon>
        <taxon>Sphaerodactylus</taxon>
    </lineage>
</organism>
<dbReference type="Proteomes" id="UP000827872">
    <property type="component" value="Linkage Group LG03"/>
</dbReference>
<comment type="caution">
    <text evidence="1">The sequence shown here is derived from an EMBL/GenBank/DDBJ whole genome shotgun (WGS) entry which is preliminary data.</text>
</comment>
<name>A0ACB8EID1_9SAUR</name>
<keyword evidence="2" id="KW-1185">Reference proteome</keyword>
<dbReference type="EMBL" id="CM037616">
    <property type="protein sequence ID" value="KAH7992439.1"/>
    <property type="molecule type" value="Genomic_DNA"/>
</dbReference>
<evidence type="ECO:0000313" key="2">
    <source>
        <dbReference type="Proteomes" id="UP000827872"/>
    </source>
</evidence>
<protein>
    <submittedName>
        <fullName evidence="1">Uncharacterized protein</fullName>
    </submittedName>
</protein>